<keyword evidence="6 11" id="KW-0732">Signal</keyword>
<dbReference type="InterPro" id="IPR050298">
    <property type="entry name" value="Gram-neg_bact_OMP"/>
</dbReference>
<evidence type="ECO:0000256" key="1">
    <source>
        <dbReference type="ARBA" id="ARBA00004571"/>
    </source>
</evidence>
<comment type="subunit">
    <text evidence="2">Homotrimer.</text>
</comment>
<dbReference type="GO" id="GO:0034220">
    <property type="term" value="P:monoatomic ion transmembrane transport"/>
    <property type="evidence" value="ECO:0007669"/>
    <property type="project" value="InterPro"/>
</dbReference>
<dbReference type="CDD" id="cd00342">
    <property type="entry name" value="gram_neg_porins"/>
    <property type="match status" value="1"/>
</dbReference>
<evidence type="ECO:0000256" key="11">
    <source>
        <dbReference type="SAM" id="SignalP"/>
    </source>
</evidence>
<organism evidence="13 14">
    <name type="scientific">Paraburkholderia monticola</name>
    <dbReference type="NCBI Taxonomy" id="1399968"/>
    <lineage>
        <taxon>Bacteria</taxon>
        <taxon>Pseudomonadati</taxon>
        <taxon>Pseudomonadota</taxon>
        <taxon>Betaproteobacteria</taxon>
        <taxon>Burkholderiales</taxon>
        <taxon>Burkholderiaceae</taxon>
        <taxon>Paraburkholderia</taxon>
    </lineage>
</organism>
<evidence type="ECO:0000313" key="14">
    <source>
        <dbReference type="Proteomes" id="UP000075613"/>
    </source>
</evidence>
<dbReference type="SUPFAM" id="SSF56935">
    <property type="entry name" value="Porins"/>
    <property type="match status" value="1"/>
</dbReference>
<dbReference type="RefSeq" id="WP_062134560.1">
    <property type="nucleotide sequence ID" value="NZ_LRBG01000038.1"/>
</dbReference>
<protein>
    <submittedName>
        <fullName evidence="13">Porin</fullName>
    </submittedName>
</protein>
<feature type="signal peptide" evidence="11">
    <location>
        <begin position="1"/>
        <end position="20"/>
    </location>
</feature>
<reference evidence="13 14" key="1">
    <citation type="journal article" date="2015" name="Int. J. Syst. Evol. Microbiol.">
        <title>Burkholderia monticola sp. nov., isolated from mountain soil.</title>
        <authorList>
            <person name="Baek I."/>
            <person name="Seo B."/>
            <person name="Lee I."/>
            <person name="Yi H."/>
            <person name="Chun J."/>
        </authorList>
    </citation>
    <scope>NUCLEOTIDE SEQUENCE [LARGE SCALE GENOMIC DNA]</scope>
    <source>
        <strain evidence="13 14">JC2948</strain>
    </source>
</reference>
<feature type="domain" description="Porin" evidence="12">
    <location>
        <begin position="8"/>
        <end position="315"/>
    </location>
</feature>
<evidence type="ECO:0000256" key="4">
    <source>
        <dbReference type="ARBA" id="ARBA00022452"/>
    </source>
</evidence>
<dbReference type="GO" id="GO:0046930">
    <property type="term" value="C:pore complex"/>
    <property type="evidence" value="ECO:0007669"/>
    <property type="project" value="UniProtKB-KW"/>
</dbReference>
<evidence type="ECO:0000256" key="2">
    <source>
        <dbReference type="ARBA" id="ARBA00011233"/>
    </source>
</evidence>
<keyword evidence="3" id="KW-0813">Transport</keyword>
<keyword evidence="8" id="KW-0626">Porin</keyword>
<dbReference type="OrthoDB" id="8952625at2"/>
<dbReference type="InterPro" id="IPR001702">
    <property type="entry name" value="Porin_Gram-ve"/>
</dbReference>
<dbReference type="PANTHER" id="PTHR34501:SF9">
    <property type="entry name" value="MAJOR OUTER MEMBRANE PROTEIN P.IA"/>
    <property type="match status" value="1"/>
</dbReference>
<dbReference type="InterPro" id="IPR002299">
    <property type="entry name" value="Porin_Neis"/>
</dbReference>
<evidence type="ECO:0000256" key="8">
    <source>
        <dbReference type="ARBA" id="ARBA00023114"/>
    </source>
</evidence>
<evidence type="ECO:0000256" key="7">
    <source>
        <dbReference type="ARBA" id="ARBA00023065"/>
    </source>
</evidence>
<comment type="caution">
    <text evidence="13">The sequence shown here is derived from an EMBL/GenBank/DDBJ whole genome shotgun (WGS) entry which is preliminary data.</text>
</comment>
<dbReference type="GO" id="GO:0015288">
    <property type="term" value="F:porin activity"/>
    <property type="evidence" value="ECO:0007669"/>
    <property type="project" value="UniProtKB-KW"/>
</dbReference>
<evidence type="ECO:0000313" key="13">
    <source>
        <dbReference type="EMBL" id="KXU82991.1"/>
    </source>
</evidence>
<dbReference type="InterPro" id="IPR033900">
    <property type="entry name" value="Gram_neg_porin_domain"/>
</dbReference>
<keyword evidence="10" id="KW-0998">Cell outer membrane</keyword>
<dbReference type="PRINTS" id="PR00182">
    <property type="entry name" value="ECOLNEIPORIN"/>
</dbReference>
<dbReference type="GO" id="GO:0009279">
    <property type="term" value="C:cell outer membrane"/>
    <property type="evidence" value="ECO:0007669"/>
    <property type="project" value="UniProtKB-SubCell"/>
</dbReference>
<keyword evidence="14" id="KW-1185">Reference proteome</keyword>
<dbReference type="InterPro" id="IPR023614">
    <property type="entry name" value="Porin_dom_sf"/>
</dbReference>
<evidence type="ECO:0000259" key="12">
    <source>
        <dbReference type="Pfam" id="PF13609"/>
    </source>
</evidence>
<name>A0A149PD70_9BURK</name>
<dbReference type="PANTHER" id="PTHR34501">
    <property type="entry name" value="PROTEIN YDDL-RELATED"/>
    <property type="match status" value="1"/>
</dbReference>
<keyword evidence="5" id="KW-0812">Transmembrane</keyword>
<sequence>MKKHYLVAALVGTASLPVFAQSSVTLYGVIDTNLEFLNHADATGGTLVRMNSGGLSNSRIGFKGTEDLGGGYSAFFWLEAGYNSNDGTNATSGVLFNRQAAVGVSNASYGALSAGLQYTAMYDILEQYDPMGYAPQYTWFPTTGSADDFSYKARLNNSVKYVGQFGGLKAIANYSFGGDAGSFQSSAAYGAGLQYAIGTFSAAFAYDYRNGAINTAGTWTKTRNWSLSARNQFGAATVMGGYEHYLNDPTKGASVSAALWFGGMRYRVTPAVQLTTAVYYQSNKTKDVSNSIMGVVSGDYSLSKRTDLYATVAYAAATRYANGTFTPVGVTDETAFGANQTGVTVGIRHRF</sequence>
<evidence type="ECO:0000256" key="9">
    <source>
        <dbReference type="ARBA" id="ARBA00023136"/>
    </source>
</evidence>
<dbReference type="Pfam" id="PF13609">
    <property type="entry name" value="Porin_4"/>
    <property type="match status" value="1"/>
</dbReference>
<dbReference type="STRING" id="1399968.CI15_28125"/>
<accession>A0A149PD70</accession>
<comment type="subcellular location">
    <subcellularLocation>
        <location evidence="1">Cell outer membrane</location>
        <topology evidence="1">Multi-pass membrane protein</topology>
    </subcellularLocation>
</comment>
<dbReference type="AlphaFoldDB" id="A0A149PD70"/>
<evidence type="ECO:0000256" key="6">
    <source>
        <dbReference type="ARBA" id="ARBA00022729"/>
    </source>
</evidence>
<evidence type="ECO:0000256" key="3">
    <source>
        <dbReference type="ARBA" id="ARBA00022448"/>
    </source>
</evidence>
<dbReference type="Gene3D" id="2.40.160.10">
    <property type="entry name" value="Porin"/>
    <property type="match status" value="1"/>
</dbReference>
<gene>
    <name evidence="13" type="ORF">CI15_28125</name>
</gene>
<dbReference type="EMBL" id="LRBG01000038">
    <property type="protein sequence ID" value="KXU82991.1"/>
    <property type="molecule type" value="Genomic_DNA"/>
</dbReference>
<feature type="chain" id="PRO_5007551008" evidence="11">
    <location>
        <begin position="21"/>
        <end position="351"/>
    </location>
</feature>
<proteinExistence type="predicted"/>
<keyword evidence="9" id="KW-0472">Membrane</keyword>
<dbReference type="PRINTS" id="PR00184">
    <property type="entry name" value="NEISSPPORIN"/>
</dbReference>
<evidence type="ECO:0000256" key="10">
    <source>
        <dbReference type="ARBA" id="ARBA00023237"/>
    </source>
</evidence>
<evidence type="ECO:0000256" key="5">
    <source>
        <dbReference type="ARBA" id="ARBA00022692"/>
    </source>
</evidence>
<keyword evidence="7" id="KW-0406">Ion transport</keyword>
<keyword evidence="4" id="KW-1134">Transmembrane beta strand</keyword>
<dbReference type="Proteomes" id="UP000075613">
    <property type="component" value="Unassembled WGS sequence"/>
</dbReference>